<organism evidence="3 4">
    <name type="scientific">Nocardia colli</name>
    <dbReference type="NCBI Taxonomy" id="2545717"/>
    <lineage>
        <taxon>Bacteria</taxon>
        <taxon>Bacillati</taxon>
        <taxon>Actinomycetota</taxon>
        <taxon>Actinomycetes</taxon>
        <taxon>Mycobacteriales</taxon>
        <taxon>Nocardiaceae</taxon>
        <taxon>Nocardia</taxon>
    </lineage>
</organism>
<keyword evidence="4" id="KW-1185">Reference proteome</keyword>
<reference evidence="3 4" key="1">
    <citation type="submission" date="2019-09" db="EMBL/GenBank/DDBJ databases">
        <authorList>
            <person name="Wang X."/>
        </authorList>
    </citation>
    <scope>NUCLEOTIDE SEQUENCE [LARGE SCALE GENOMIC DNA]</scope>
    <source>
        <strain evidence="3 4">CICC 11023</strain>
    </source>
</reference>
<dbReference type="CDD" id="cd08899">
    <property type="entry name" value="SRPBCC_CalC_Aha1-like_6"/>
    <property type="match status" value="1"/>
</dbReference>
<name>A0A5N0EJC8_9NOCA</name>
<feature type="domain" description="Activator of Hsp90 ATPase homologue 1/2-like C-terminal" evidence="2">
    <location>
        <begin position="41"/>
        <end position="148"/>
    </location>
</feature>
<dbReference type="AlphaFoldDB" id="A0A5N0EJC8"/>
<dbReference type="Gene3D" id="3.30.530.20">
    <property type="match status" value="1"/>
</dbReference>
<dbReference type="SUPFAM" id="SSF55961">
    <property type="entry name" value="Bet v1-like"/>
    <property type="match status" value="1"/>
</dbReference>
<dbReference type="Pfam" id="PF08327">
    <property type="entry name" value="AHSA1"/>
    <property type="match status" value="1"/>
</dbReference>
<comment type="similarity">
    <text evidence="1">Belongs to the AHA1 family.</text>
</comment>
<protein>
    <submittedName>
        <fullName evidence="3">SRPBCC family protein</fullName>
    </submittedName>
</protein>
<gene>
    <name evidence="3" type="ORF">F3087_08960</name>
</gene>
<dbReference type="Proteomes" id="UP000323876">
    <property type="component" value="Unassembled WGS sequence"/>
</dbReference>
<evidence type="ECO:0000259" key="2">
    <source>
        <dbReference type="Pfam" id="PF08327"/>
    </source>
</evidence>
<dbReference type="InterPro" id="IPR023393">
    <property type="entry name" value="START-like_dom_sf"/>
</dbReference>
<evidence type="ECO:0000256" key="1">
    <source>
        <dbReference type="ARBA" id="ARBA00006817"/>
    </source>
</evidence>
<sequence>MPLLTDPAAIAGLVVREVRTGSRDGSPTRIVIARRTYATDQSDLWDALTNADRIPRWFLPVSGELKVGGRFQTEGNAGGVVEECDEPQRFAITWEMGPQVSWVTVTLTVDGASTVLELAHEAPVMPEFWDQYGPGAVGVGWDLALMALGLHLATGEAVDSTEGMTFPTTPEGLVFVEVAAKGWADAAVADGDDAAAAHESAQRTITFYTVEPEDTPES</sequence>
<dbReference type="InterPro" id="IPR013538">
    <property type="entry name" value="ASHA1/2-like_C"/>
</dbReference>
<dbReference type="RefSeq" id="WP_150401378.1">
    <property type="nucleotide sequence ID" value="NZ_VXLC01000003.1"/>
</dbReference>
<evidence type="ECO:0000313" key="4">
    <source>
        <dbReference type="Proteomes" id="UP000323876"/>
    </source>
</evidence>
<proteinExistence type="inferred from homology"/>
<accession>A0A5N0EJC8</accession>
<evidence type="ECO:0000313" key="3">
    <source>
        <dbReference type="EMBL" id="KAA8889103.1"/>
    </source>
</evidence>
<dbReference type="EMBL" id="VXLC01000003">
    <property type="protein sequence ID" value="KAA8889103.1"/>
    <property type="molecule type" value="Genomic_DNA"/>
</dbReference>
<comment type="caution">
    <text evidence="3">The sequence shown here is derived from an EMBL/GenBank/DDBJ whole genome shotgun (WGS) entry which is preliminary data.</text>
</comment>
<dbReference type="OrthoDB" id="8117292at2"/>